<dbReference type="Gene3D" id="3.30.479.30">
    <property type="entry name" value="Band 7 domain"/>
    <property type="match status" value="1"/>
</dbReference>
<feature type="domain" description="DUF7902" evidence="4">
    <location>
        <begin position="1250"/>
        <end position="1333"/>
    </location>
</feature>
<dbReference type="InterPro" id="IPR057224">
    <property type="entry name" value="DUF7902"/>
</dbReference>
<dbReference type="Pfam" id="PF12458">
    <property type="entry name" value="DUF3686"/>
    <property type="match status" value="1"/>
</dbReference>
<evidence type="ECO:0000313" key="6">
    <source>
        <dbReference type="Proteomes" id="UP001234178"/>
    </source>
</evidence>
<keyword evidence="2" id="KW-0812">Transmembrane</keyword>
<dbReference type="Gene3D" id="3.40.50.300">
    <property type="entry name" value="P-loop containing nucleotide triphosphate hydrolases"/>
    <property type="match status" value="1"/>
</dbReference>
<dbReference type="Proteomes" id="UP001234178">
    <property type="component" value="Unassembled WGS sequence"/>
</dbReference>
<dbReference type="InterPro" id="IPR027417">
    <property type="entry name" value="P-loop_NTPase"/>
</dbReference>
<comment type="subcellular location">
    <subcellularLocation>
        <location evidence="1">Endomembrane system</location>
    </subcellularLocation>
</comment>
<keyword evidence="2" id="KW-1133">Transmembrane helix</keyword>
<evidence type="ECO:0000259" key="3">
    <source>
        <dbReference type="Pfam" id="PF12458"/>
    </source>
</evidence>
<accession>A0ABR0B988</accession>
<name>A0ABR0B988_9CRUS</name>
<dbReference type="PANTHER" id="PTHR13806">
    <property type="entry name" value="FLOTILLIN-RELATED"/>
    <property type="match status" value="1"/>
</dbReference>
<protein>
    <submittedName>
        <fullName evidence="5">Uncharacterized protein</fullName>
    </submittedName>
</protein>
<evidence type="ECO:0000313" key="5">
    <source>
        <dbReference type="EMBL" id="KAK4045148.1"/>
    </source>
</evidence>
<dbReference type="InterPro" id="IPR036013">
    <property type="entry name" value="Band_7/SPFH_dom_sf"/>
</dbReference>
<proteinExistence type="predicted"/>
<evidence type="ECO:0000256" key="1">
    <source>
        <dbReference type="ARBA" id="ARBA00004308"/>
    </source>
</evidence>
<reference evidence="5 6" key="1">
    <citation type="journal article" date="2023" name="Nucleic Acids Res.">
        <title>The hologenome of Daphnia magna reveals possible DNA methylation and microbiome-mediated evolution of the host genome.</title>
        <authorList>
            <person name="Chaturvedi A."/>
            <person name="Li X."/>
            <person name="Dhandapani V."/>
            <person name="Marshall H."/>
            <person name="Kissane S."/>
            <person name="Cuenca-Cambronero M."/>
            <person name="Asole G."/>
            <person name="Calvet F."/>
            <person name="Ruiz-Romero M."/>
            <person name="Marangio P."/>
            <person name="Guigo R."/>
            <person name="Rago D."/>
            <person name="Mirbahai L."/>
            <person name="Eastwood N."/>
            <person name="Colbourne J.K."/>
            <person name="Zhou J."/>
            <person name="Mallon E."/>
            <person name="Orsini L."/>
        </authorList>
    </citation>
    <scope>NUCLEOTIDE SEQUENCE [LARGE SCALE GENOMIC DNA]</scope>
    <source>
        <strain evidence="5">LRV0_1</strain>
    </source>
</reference>
<organism evidence="5 6">
    <name type="scientific">Daphnia magna</name>
    <dbReference type="NCBI Taxonomy" id="35525"/>
    <lineage>
        <taxon>Eukaryota</taxon>
        <taxon>Metazoa</taxon>
        <taxon>Ecdysozoa</taxon>
        <taxon>Arthropoda</taxon>
        <taxon>Crustacea</taxon>
        <taxon>Branchiopoda</taxon>
        <taxon>Diplostraca</taxon>
        <taxon>Cladocera</taxon>
        <taxon>Anomopoda</taxon>
        <taxon>Daphniidae</taxon>
        <taxon>Daphnia</taxon>
    </lineage>
</organism>
<evidence type="ECO:0000259" key="4">
    <source>
        <dbReference type="Pfam" id="PF25472"/>
    </source>
</evidence>
<comment type="caution">
    <text evidence="5">The sequence shown here is derived from an EMBL/GenBank/DDBJ whole genome shotgun (WGS) entry which is preliminary data.</text>
</comment>
<feature type="transmembrane region" description="Helical" evidence="2">
    <location>
        <begin position="7"/>
        <end position="29"/>
    </location>
</feature>
<dbReference type="InterPro" id="IPR020958">
    <property type="entry name" value="DUF3686"/>
</dbReference>
<sequence>MHEYLPFVLLFVAGLIIVFGIGALFSRFYRQVEQGKALIINTSRAEPHVTFTGALVLPVVNRAEVMDLSVKTIQIDRRGKEGLICNDNIRADINVTFFVRVNKTSEDVLKVAQSIGCARASDPRTLVDLFQAKFSEALKTVGKHFDFEQLYTKRDEFKDAIIKVIGKDLNGFILDDAAIDYLEQTSLSELDRDNIMDAEGIRKITALTVERNVQTNDLRQKERMEMGSQNLSADEAMFRFEQRKAEAEAKKNREISVAQNRETNEAARLALEEQKRTQLLQQKTEEETAIAAEVKLRGIAIAQKNKEREVAIEVERVEKARQLEVVAREREVQVSVLARDKDLELQKKEIADVVRARIAVDKTVAAEEEQIKDLRTISQANREKEVVRLGAEAQAQETLVKLVKAAEAQEEAAKHTARERILVADADLETADKVARAKIRIAEGVQAEEAAKGLAQARVREADAIAFEKQGLVEARIALEKASASAQGEAKSGFARIAVKNADADAIQKLGVAEATVVREKMTAEAAGIREKADAMRVLDDSSRVHEEFRLTLEKARTVQLESIKARTELAHSQAEILGKSLANAKFNIVGGDGAFFDRYVKAISVGQSIEGRSARARRSARRTSSFVFRGSERQQTALGPFVCGPLCGHAVKVFEVLMSDSREQPATNDVDAGSYEVVRGRLLANVATLGGRAEQLNDARKALYGASTLELTRSTRIRTANAAHARDLVSVALGHDSRLLLFAFHVTLGLKSQPTVGDVLALYKLTADEAPELEPLPLAGTFLDHPAFVSDFTTAFRYAKDARILKLRRTDTRLLIIVQIGEKLSDVRVFRFSVDARGEIAYIDARGEEDNVPPPSHAFRWTKTGREQQGIGAHPHINILDEVFVETIGGDLTVKVENNTKDGRGIWREPVSDPNQTLDDAEISYAPVGKLLLLKVLPYREESYRYLVYNTLNKRVTRIDAIGAACLELPEDQGILFPGGHYVAADEARVVDTDTVGMQFESVLRAPNGEDVLYIFYREDEGLYLLLPYNGITKELGAPLRAHGYSLFSDGTLALFRAPEGAEPTRVHPFQLWKTPFQSLENADAAARARGATSYLAKVGNASRVRGIGDAYAIRKLALTEEPTRRTYEELVAATNRAMDDHYWIGHEEAFDLKSALKEVRKSADGILQEFEKVEAYRAQAAAAIVDATSAQAAGLALAALRSQRGKLVALRELRYVDLLAIDALEKAVDGRFDEVRIACVDFFEADGAWAPVLAALEATATGVEKTEKTVDLAPLKARLEELHSRLLLLGETVSGLDVDDPTKRTRVLEQLSRPLAVANRAKAVFETRRKELYGREGRAELAVQLGVFAQAVGAAVSACTTPEACDAELGKLLLRVEELGTRFGELDEFAIELDKKREEVAETFGARRQTLTDERHKRAATLAEGGERLLQGVARKAATFTKEEDLLAYFAADPMVRKITDSAAKLAARGENGRADELATRLKTARQDAVRKLRDARELSDGDGVKLGGFTFSVTKSAIDLVLVPRAGAGGDGGPTAELVLHLTGTDFHTPLAQAAPERIPAFEALAEVWEQSLASEGAEVYRGEYLAFQLLQNAFDGRPASPPLATLRAAIREDRLGPLVAEQAAQRLDEGYERGVHDVDATRILTQVLPAFDAAGPLRFAPEARAIALRFVCDLPAEPRAVLVRQAQSVARLAALFSDGRGVAALKRELLGAVSAFAARFDDFPTTAEILGDSADLIVETLAQKIPRFPVARASDEGAKLLRRKLDDAGEYRALQDELELLASHPREAARLALHYARSLEHSLPHLGNYAPEIAAILLTDGRVDRETLSAETTVEVTGLLGTHPRIRDGAIALELAEYLNRVRHFETVIAGRFRSYRRLRSELLGEQRARLRLEEFVPKVLSSFVRNRLIDEVYLPLVGTNLAKQIGATGAAQRTDRMGLLFLVSPPGYGKTTLMEYVASVLGLVFVKVNGPALGHDVHSLDPAECKSMTARQEVERINLGFEMGNNVMLYVDDVQHTSPEFLEKFISLCDAQRKVEGVWNGRSRTYDFRGKRFCVVMAANPYTESGARFRIPDMLANRADTYNLGEVLGGKQDLFALSYLENALTSHPALAPLSGRAPADLYKLVRMAQGESIPASELSHGYSGAELTDLLAMLRLVAKVQKVLLAVNQAYMRSASQEDAYRSEPPFKLQGSYRNMNKIVQKLAPVMTDDELERAIDEHYAAESQTLATGAEQNLLKLAELRDRMTDGERTRWGTIKETYLRTKRGGKDGDDPVARITGTLGGLEEQLQVLNKAVAAATASGAAREAHGAEAFAAALGRIGDALGTPNAQSVNVTLAAPSPPLVELEAIMQLGQALADAVARAPGGGAGGPNAQAPQAILEQLSRLEKLVQARGGTPIAVDLRAGDATNFTCNVAGKITGVFVATYAKAPALGSDVPLQLIFPGDATAAARGIVSATQDEDGDRPAGFAVTFTELAAEGQALAARYARSRPPTLRA</sequence>
<dbReference type="PANTHER" id="PTHR13806:SF31">
    <property type="entry name" value="FLOTILLIN-LIKE PROTEIN 1-RELATED"/>
    <property type="match status" value="1"/>
</dbReference>
<dbReference type="Pfam" id="PF25472">
    <property type="entry name" value="DUF7902"/>
    <property type="match status" value="1"/>
</dbReference>
<dbReference type="SUPFAM" id="SSF117892">
    <property type="entry name" value="Band 7/SPFH domain"/>
    <property type="match status" value="1"/>
</dbReference>
<dbReference type="InterPro" id="IPR027705">
    <property type="entry name" value="Flotillin_fam"/>
</dbReference>
<evidence type="ECO:0000256" key="2">
    <source>
        <dbReference type="SAM" id="Phobius"/>
    </source>
</evidence>
<keyword evidence="2" id="KW-0472">Membrane</keyword>
<dbReference type="SUPFAM" id="SSF52540">
    <property type="entry name" value="P-loop containing nucleoside triphosphate hydrolases"/>
    <property type="match status" value="1"/>
</dbReference>
<gene>
    <name evidence="5" type="ORF">OUZ56_032556</name>
</gene>
<dbReference type="CDD" id="cd03399">
    <property type="entry name" value="SPFH_flotillin"/>
    <property type="match status" value="1"/>
</dbReference>
<dbReference type="EMBL" id="JAOYFB010000041">
    <property type="protein sequence ID" value="KAK4045148.1"/>
    <property type="molecule type" value="Genomic_DNA"/>
</dbReference>
<keyword evidence="6" id="KW-1185">Reference proteome</keyword>
<feature type="domain" description="DUF3686" evidence="3">
    <location>
        <begin position="690"/>
        <end position="1144"/>
    </location>
</feature>